<dbReference type="PANTHER" id="PTHR31973">
    <property type="entry name" value="POLYPROTEIN, PUTATIVE-RELATED"/>
    <property type="match status" value="1"/>
</dbReference>
<proteinExistence type="predicted"/>
<reference evidence="2" key="1">
    <citation type="submission" date="2018-11" db="EMBL/GenBank/DDBJ databases">
        <authorList>
            <consortium name="Genoscope - CEA"/>
            <person name="William W."/>
        </authorList>
    </citation>
    <scope>NUCLEOTIDE SEQUENCE</scope>
</reference>
<organism evidence="2">
    <name type="scientific">Brassica oleracea</name>
    <name type="common">Wild cabbage</name>
    <dbReference type="NCBI Taxonomy" id="3712"/>
    <lineage>
        <taxon>Eukaryota</taxon>
        <taxon>Viridiplantae</taxon>
        <taxon>Streptophyta</taxon>
        <taxon>Embryophyta</taxon>
        <taxon>Tracheophyta</taxon>
        <taxon>Spermatophyta</taxon>
        <taxon>Magnoliopsida</taxon>
        <taxon>eudicotyledons</taxon>
        <taxon>Gunneridae</taxon>
        <taxon>Pentapetalae</taxon>
        <taxon>rosids</taxon>
        <taxon>malvids</taxon>
        <taxon>Brassicales</taxon>
        <taxon>Brassicaceae</taxon>
        <taxon>Brassiceae</taxon>
        <taxon>Brassica</taxon>
    </lineage>
</organism>
<dbReference type="EMBL" id="LR031880">
    <property type="protein sequence ID" value="VDD61419.1"/>
    <property type="molecule type" value="Genomic_DNA"/>
</dbReference>
<sequence>MLVAAAQDGNFQIYPLAFGIVDGENDESWEWFFTKLVSCVSDEYPLVIVSDRHSSIIKACEKVFPWATQGICYYHLQENIVKKYKGKHLLYLVKGAAYAHTLYDFDRYMDEIQSANSDLAEYLEDVDVSLWSRVHCQGDRHNLKTSNIAESINSALKRARGFPIQFLLEFIREKLGRWYWKKRGDALSLTTQNSRGVEHLLAV</sequence>
<dbReference type="PANTHER" id="PTHR31973:SF195">
    <property type="entry name" value="MUDR FAMILY TRANSPOSASE"/>
    <property type="match status" value="1"/>
</dbReference>
<accession>A0A3P6H670</accession>
<feature type="domain" description="MULE transposase" evidence="1">
    <location>
        <begin position="2"/>
        <end position="79"/>
    </location>
</feature>
<dbReference type="Pfam" id="PF10551">
    <property type="entry name" value="MULE"/>
    <property type="match status" value="1"/>
</dbReference>
<evidence type="ECO:0000259" key="1">
    <source>
        <dbReference type="Pfam" id="PF10551"/>
    </source>
</evidence>
<name>A0A3P6H670_BRAOL</name>
<dbReference type="AlphaFoldDB" id="A0A3P6H670"/>
<gene>
    <name evidence="2" type="ORF">BOLC6T36872H</name>
</gene>
<evidence type="ECO:0000313" key="2">
    <source>
        <dbReference type="EMBL" id="VDD61419.1"/>
    </source>
</evidence>
<protein>
    <recommendedName>
        <fullName evidence="1">MULE transposase domain-containing protein</fullName>
    </recommendedName>
</protein>
<dbReference type="InterPro" id="IPR018289">
    <property type="entry name" value="MULE_transposase_dom"/>
</dbReference>